<evidence type="ECO:0000256" key="2">
    <source>
        <dbReference type="SAM" id="SignalP"/>
    </source>
</evidence>
<accession>A0A927M326</accession>
<reference evidence="4" key="1">
    <citation type="submission" date="2020-10" db="EMBL/GenBank/DDBJ databases">
        <title>Sequencing the genomes of 1000 actinobacteria strains.</title>
        <authorList>
            <person name="Klenk H.-P."/>
        </authorList>
    </citation>
    <scope>NUCLEOTIDE SEQUENCE</scope>
    <source>
        <strain evidence="4">DSM 46832</strain>
    </source>
</reference>
<dbReference type="InterPro" id="IPR012338">
    <property type="entry name" value="Beta-lactam/transpept-like"/>
</dbReference>
<dbReference type="Pfam" id="PF00144">
    <property type="entry name" value="Beta-lactamase"/>
    <property type="match status" value="1"/>
</dbReference>
<gene>
    <name evidence="4" type="ORF">H4W31_001553</name>
</gene>
<dbReference type="RefSeq" id="WP_192766031.1">
    <property type="nucleotide sequence ID" value="NZ_JADBEB010000001.1"/>
</dbReference>
<organism evidence="4 5">
    <name type="scientific">Plantactinospora soyae</name>
    <dbReference type="NCBI Taxonomy" id="1544732"/>
    <lineage>
        <taxon>Bacteria</taxon>
        <taxon>Bacillati</taxon>
        <taxon>Actinomycetota</taxon>
        <taxon>Actinomycetes</taxon>
        <taxon>Micromonosporales</taxon>
        <taxon>Micromonosporaceae</taxon>
        <taxon>Plantactinospora</taxon>
    </lineage>
</organism>
<feature type="chain" id="PRO_5038952394" evidence="2">
    <location>
        <begin position="25"/>
        <end position="525"/>
    </location>
</feature>
<dbReference type="PANTHER" id="PTHR46825">
    <property type="entry name" value="D-ALANYL-D-ALANINE-CARBOXYPEPTIDASE/ENDOPEPTIDASE AMPH"/>
    <property type="match status" value="1"/>
</dbReference>
<evidence type="ECO:0000313" key="5">
    <source>
        <dbReference type="Proteomes" id="UP000649753"/>
    </source>
</evidence>
<evidence type="ECO:0000259" key="3">
    <source>
        <dbReference type="Pfam" id="PF00144"/>
    </source>
</evidence>
<comment type="caution">
    <text evidence="4">The sequence shown here is derived from an EMBL/GenBank/DDBJ whole genome shotgun (WGS) entry which is preliminary data.</text>
</comment>
<dbReference type="AlphaFoldDB" id="A0A927M326"/>
<keyword evidence="5" id="KW-1185">Reference proteome</keyword>
<protein>
    <submittedName>
        <fullName evidence="4">CubicO group peptidase (Beta-lactamase class C family)</fullName>
    </submittedName>
</protein>
<evidence type="ECO:0000256" key="1">
    <source>
        <dbReference type="SAM" id="Phobius"/>
    </source>
</evidence>
<feature type="transmembrane region" description="Helical" evidence="1">
    <location>
        <begin position="393"/>
        <end position="415"/>
    </location>
</feature>
<dbReference type="Proteomes" id="UP000649753">
    <property type="component" value="Unassembled WGS sequence"/>
</dbReference>
<keyword evidence="1" id="KW-0472">Membrane</keyword>
<feature type="signal peptide" evidence="2">
    <location>
        <begin position="1"/>
        <end position="24"/>
    </location>
</feature>
<keyword evidence="2" id="KW-0732">Signal</keyword>
<evidence type="ECO:0000313" key="4">
    <source>
        <dbReference type="EMBL" id="MBE1485915.1"/>
    </source>
</evidence>
<dbReference type="SUPFAM" id="SSF56601">
    <property type="entry name" value="beta-lactamase/transpeptidase-like"/>
    <property type="match status" value="1"/>
</dbReference>
<feature type="domain" description="Beta-lactamase-related" evidence="3">
    <location>
        <begin position="43"/>
        <end position="362"/>
    </location>
</feature>
<dbReference type="PANTHER" id="PTHR46825:SF9">
    <property type="entry name" value="BETA-LACTAMASE-RELATED DOMAIN-CONTAINING PROTEIN"/>
    <property type="match status" value="1"/>
</dbReference>
<sequence>MRIDIRRVVLAVAAMVAALPIAVATPAGPASGEPAGDDFTRVEAYLRQHMTDTRTPGLAYAVVRGDQVVGQGAWGVDGDGAPVTAQTPFVLGSVTKSFTALAVMQLVEAGRIGLDIPVRRYVPWLRLADESVAARITVRELLTHTTGLPQVVAMGLTDRYDNTPGALARSVRDLATVSPTVSPGGEYQYSDANYMILGVLVETVTGETYGGYLRRSVLDPLGMTRSAATDVEARAIGGIPAGHRYYFGRPQRFDPPFDTSGVSYGFLGASLTDMTHYAIAQLNDGRYADAALLSGQGVAQLHAGVVATEGGGRYGMGWRESTLDGTGDRIVWHAGATANFFCNVVLVPGSDLAVIVLSNIYSLAMDWPLASAAFNVARIVRGGAVEAGSADPVFGWALAGLLAVAGVLLVLLVWMSVRAIRRRRRPVGAPPSRRRIVVGTLGWVLGCVGLAAGVLYGVPTFWDGAGLAQVLLFAPDIGHMIIVVAVLAGTLALLRLGLAGYALSGKVERVPRSVGPEHPLASTAG</sequence>
<dbReference type="EMBL" id="JADBEB010000001">
    <property type="protein sequence ID" value="MBE1485915.1"/>
    <property type="molecule type" value="Genomic_DNA"/>
</dbReference>
<name>A0A927M326_9ACTN</name>
<dbReference type="InterPro" id="IPR001466">
    <property type="entry name" value="Beta-lactam-related"/>
</dbReference>
<keyword evidence="1" id="KW-1133">Transmembrane helix</keyword>
<feature type="transmembrane region" description="Helical" evidence="1">
    <location>
        <begin position="477"/>
        <end position="503"/>
    </location>
</feature>
<dbReference type="Gene3D" id="3.40.710.10">
    <property type="entry name" value="DD-peptidase/beta-lactamase superfamily"/>
    <property type="match status" value="1"/>
</dbReference>
<keyword evidence="1" id="KW-0812">Transmembrane</keyword>
<feature type="transmembrane region" description="Helical" evidence="1">
    <location>
        <begin position="436"/>
        <end position="457"/>
    </location>
</feature>
<proteinExistence type="predicted"/>
<dbReference type="InterPro" id="IPR050491">
    <property type="entry name" value="AmpC-like"/>
</dbReference>